<evidence type="ECO:0000256" key="4">
    <source>
        <dbReference type="ARBA" id="ARBA00022729"/>
    </source>
</evidence>
<feature type="compositionally biased region" description="Low complexity" evidence="9">
    <location>
        <begin position="166"/>
        <end position="181"/>
    </location>
</feature>
<keyword evidence="5" id="KW-0130">Cell adhesion</keyword>
<feature type="domain" description="Chaplin" evidence="12">
    <location>
        <begin position="112"/>
        <end position="152"/>
    </location>
</feature>
<evidence type="ECO:0000256" key="1">
    <source>
        <dbReference type="ARBA" id="ARBA00004191"/>
    </source>
</evidence>
<dbReference type="EMBL" id="JAAVJB010000113">
    <property type="protein sequence ID" value="NJP67467.1"/>
    <property type="molecule type" value="Genomic_DNA"/>
</dbReference>
<keyword evidence="3" id="KW-0964">Secreted</keyword>
<feature type="compositionally biased region" description="Basic and acidic residues" evidence="9">
    <location>
        <begin position="84"/>
        <end position="94"/>
    </location>
</feature>
<keyword evidence="6 8" id="KW-0034">Amyloid</keyword>
<feature type="chain" id="PRO_5047229550" evidence="10">
    <location>
        <begin position="29"/>
        <end position="269"/>
    </location>
</feature>
<evidence type="ECO:0000259" key="11">
    <source>
        <dbReference type="PROSITE" id="PS50847"/>
    </source>
</evidence>
<feature type="region of interest" description="Disordered" evidence="9">
    <location>
        <begin position="148"/>
        <end position="240"/>
    </location>
</feature>
<dbReference type="InterPro" id="IPR019931">
    <property type="entry name" value="LPXTG_anchor"/>
</dbReference>
<dbReference type="PROSITE" id="PS50847">
    <property type="entry name" value="GRAM_POS_ANCHORING"/>
    <property type="match status" value="1"/>
</dbReference>
<feature type="region of interest" description="Disordered" evidence="9">
    <location>
        <begin position="80"/>
        <end position="121"/>
    </location>
</feature>
<feature type="compositionally biased region" description="Low complexity" evidence="9">
    <location>
        <begin position="197"/>
        <end position="224"/>
    </location>
</feature>
<evidence type="ECO:0000256" key="5">
    <source>
        <dbReference type="ARBA" id="ARBA00022889"/>
    </source>
</evidence>
<proteinExistence type="predicted"/>
<sequence>MREVTRKGLISVAAAGGVLVLSGGTAFADSGAEGVAANSPGVISGNNVQVPVHVPVNLCGNTVSVIGLLNPAIGNSCANVSTPSHDHGKDDGKGGSHSHGGGAEAESVASNSPGVGSGNTVQVPVDIPANVCGNSVSVVGLLNPATGNDCGNGDVPEHPGKPGEPETPVTPEEPETPVTPETPEEPETPETPEEPETPVTPETPEGPVTPVTPESPETPSTPEGPRGETPDRGALAETGSDIAPAAALPLAAGLLAGGAVLYRRSRANA</sequence>
<feature type="compositionally biased region" description="Basic and acidic residues" evidence="9">
    <location>
        <begin position="155"/>
        <end position="164"/>
    </location>
</feature>
<evidence type="ECO:0000256" key="2">
    <source>
        <dbReference type="ARBA" id="ARBA00022512"/>
    </source>
</evidence>
<organism evidence="13 14">
    <name type="scientific">Streptomyces spiramenti</name>
    <dbReference type="NCBI Taxonomy" id="2720606"/>
    <lineage>
        <taxon>Bacteria</taxon>
        <taxon>Bacillati</taxon>
        <taxon>Actinomycetota</taxon>
        <taxon>Actinomycetes</taxon>
        <taxon>Kitasatosporales</taxon>
        <taxon>Streptomycetaceae</taxon>
        <taxon>Streptomyces</taxon>
    </lineage>
</organism>
<feature type="domain" description="Chaplin" evidence="12">
    <location>
        <begin position="39"/>
        <end position="79"/>
    </location>
</feature>
<keyword evidence="2" id="KW-0134">Cell wall</keyword>
<reference evidence="13 14" key="1">
    <citation type="submission" date="2020-03" db="EMBL/GenBank/DDBJ databases">
        <title>Draft genome of Streptomyces sp. ventii, isolated from the Axial Seamount in the Pacific Ocean, and resequencing of the two type strains Streptomyces lonarensis strain NCL 716 and Streptomyces bohaiensis strain 11A07.</title>
        <authorList>
            <person name="Loughran R.M."/>
            <person name="Pfannmuller K.M."/>
            <person name="Wasson B.J."/>
            <person name="Deadmond M.C."/>
            <person name="Paddock B.E."/>
            <person name="Koyack M.J."/>
            <person name="Gallegos D.A."/>
            <person name="Mitchell E.A."/>
            <person name="Ushijima B."/>
            <person name="Saw J.H."/>
            <person name="Mcphail K.L."/>
            <person name="Videau P."/>
        </authorList>
    </citation>
    <scope>NUCLEOTIDE SEQUENCE [LARGE SCALE GENOMIC DNA]</scope>
    <source>
        <strain evidence="14">5675061</strain>
    </source>
</reference>
<evidence type="ECO:0000259" key="12">
    <source>
        <dbReference type="PROSITE" id="PS51884"/>
    </source>
</evidence>
<keyword evidence="4 10" id="KW-0732">Signal</keyword>
<dbReference type="PANTHER" id="PTHR10068">
    <property type="entry name" value="BONE MARROW PROTEOGLYCAN"/>
    <property type="match status" value="1"/>
</dbReference>
<dbReference type="InterPro" id="IPR005528">
    <property type="entry name" value="ChpA-H"/>
</dbReference>
<evidence type="ECO:0000256" key="7">
    <source>
        <dbReference type="ARBA" id="ARBA00023088"/>
    </source>
</evidence>
<dbReference type="PANTHER" id="PTHR10068:SF14">
    <property type="entry name" value="CELL WALL ADHESIN EAP1"/>
    <property type="match status" value="1"/>
</dbReference>
<evidence type="ECO:0000256" key="6">
    <source>
        <dbReference type="ARBA" id="ARBA00023087"/>
    </source>
</evidence>
<name>A0ABX1AT57_9ACTN</name>
<comment type="caution">
    <text evidence="13">The sequence shown here is derived from an EMBL/GenBank/DDBJ whole genome shotgun (WGS) entry which is preliminary data.</text>
</comment>
<feature type="domain" description="Gram-positive cocci surface proteins LPxTG" evidence="11">
    <location>
        <begin position="235"/>
        <end position="269"/>
    </location>
</feature>
<feature type="compositionally biased region" description="Polar residues" evidence="9">
    <location>
        <begin position="108"/>
        <end position="121"/>
    </location>
</feature>
<evidence type="ECO:0000256" key="10">
    <source>
        <dbReference type="SAM" id="SignalP"/>
    </source>
</evidence>
<evidence type="ECO:0000256" key="3">
    <source>
        <dbReference type="ARBA" id="ARBA00022525"/>
    </source>
</evidence>
<evidence type="ECO:0000313" key="14">
    <source>
        <dbReference type="Proteomes" id="UP000746503"/>
    </source>
</evidence>
<evidence type="ECO:0000256" key="8">
    <source>
        <dbReference type="PROSITE-ProRule" id="PRU01232"/>
    </source>
</evidence>
<dbReference type="PROSITE" id="PS51884">
    <property type="entry name" value="CHAPLIN"/>
    <property type="match status" value="2"/>
</dbReference>
<dbReference type="RefSeq" id="WP_167933992.1">
    <property type="nucleotide sequence ID" value="NZ_JAAVJB010000113.1"/>
</dbReference>
<gene>
    <name evidence="13" type="ORF">HCJ92_14435</name>
</gene>
<feature type="compositionally biased region" description="Acidic residues" evidence="9">
    <location>
        <begin position="182"/>
        <end position="196"/>
    </location>
</feature>
<feature type="signal peptide" evidence="10">
    <location>
        <begin position="1"/>
        <end position="28"/>
    </location>
</feature>
<dbReference type="Proteomes" id="UP000746503">
    <property type="component" value="Unassembled WGS sequence"/>
</dbReference>
<keyword evidence="7" id="KW-0572">Peptidoglycan-anchor</keyword>
<comment type="subcellular location">
    <subcellularLocation>
        <location evidence="1">Secreted</location>
        <location evidence="1">Cell wall</location>
    </subcellularLocation>
</comment>
<evidence type="ECO:0000313" key="13">
    <source>
        <dbReference type="EMBL" id="NJP67467.1"/>
    </source>
</evidence>
<protein>
    <submittedName>
        <fullName evidence="13">Chaplin</fullName>
    </submittedName>
</protein>
<accession>A0ABX1AT57</accession>
<dbReference type="Pfam" id="PF03777">
    <property type="entry name" value="ChpA-C"/>
    <property type="match status" value="2"/>
</dbReference>
<evidence type="ECO:0000256" key="9">
    <source>
        <dbReference type="SAM" id="MobiDB-lite"/>
    </source>
</evidence>
<keyword evidence="14" id="KW-1185">Reference proteome</keyword>